<dbReference type="GO" id="GO:0004102">
    <property type="term" value="F:choline O-acetyltransferase activity"/>
    <property type="evidence" value="ECO:0007669"/>
    <property type="project" value="TreeGrafter"/>
</dbReference>
<keyword evidence="2" id="KW-0012">Acyltransferase</keyword>
<proteinExistence type="predicted"/>
<evidence type="ECO:0000256" key="2">
    <source>
        <dbReference type="ARBA" id="ARBA00023315"/>
    </source>
</evidence>
<sequence>MSHPHVRAYVKRVASIDQEAFPDWNLSKPLPKMPVPDISSTLQKYLSLVRPIVPSEQYDKTKAIVESFQNDGVGEKLQKMLLEYAESKDNWKKRLFANNFSCDICRK</sequence>
<feature type="domain" description="Choline/carnitine acyltransferase" evidence="4">
    <location>
        <begin position="33"/>
        <end position="96"/>
    </location>
</feature>
<dbReference type="InterPro" id="IPR042572">
    <property type="entry name" value="Carn_acyl_trans_N"/>
</dbReference>
<dbReference type="PANTHER" id="PTHR22589">
    <property type="entry name" value="CARNITINE O-ACYLTRANSFERASE"/>
    <property type="match status" value="1"/>
</dbReference>
<dbReference type="Proteomes" id="UP001162480">
    <property type="component" value="Chromosome 5"/>
</dbReference>
<dbReference type="GO" id="GO:0043005">
    <property type="term" value="C:neuron projection"/>
    <property type="evidence" value="ECO:0007669"/>
    <property type="project" value="TreeGrafter"/>
</dbReference>
<evidence type="ECO:0000313" key="6">
    <source>
        <dbReference type="Proteomes" id="UP001162480"/>
    </source>
</evidence>
<accession>A0AA36AWX4</accession>
<dbReference type="InterPro" id="IPR039551">
    <property type="entry name" value="Cho/carn_acyl_trans"/>
</dbReference>
<gene>
    <name evidence="5" type="ORF">OCTVUL_1B029117</name>
</gene>
<dbReference type="EMBL" id="OX597818">
    <property type="protein sequence ID" value="CAI9722742.1"/>
    <property type="molecule type" value="Genomic_DNA"/>
</dbReference>
<dbReference type="GO" id="GO:0008292">
    <property type="term" value="P:acetylcholine biosynthetic process"/>
    <property type="evidence" value="ECO:0007669"/>
    <property type="project" value="TreeGrafter"/>
</dbReference>
<keyword evidence="6" id="KW-1185">Reference proteome</keyword>
<evidence type="ECO:0000256" key="3">
    <source>
        <dbReference type="ARBA" id="ARBA00048999"/>
    </source>
</evidence>
<name>A0AA36AWX4_OCTVU</name>
<comment type="catalytic activity">
    <reaction evidence="3">
        <text>4,8-dimethylnonanoyl-CoA + (R)-carnitine = O-4,8-dimethylnonanoyl-(R)-carnitine + CoA</text>
        <dbReference type="Rhea" id="RHEA:44860"/>
        <dbReference type="ChEBI" id="CHEBI:16347"/>
        <dbReference type="ChEBI" id="CHEBI:57287"/>
        <dbReference type="ChEBI" id="CHEBI:77061"/>
        <dbReference type="ChEBI" id="CHEBI:84654"/>
    </reaction>
</comment>
<dbReference type="Gene3D" id="1.10.275.20">
    <property type="entry name" value="Choline/Carnitine o-acyltransferase"/>
    <property type="match status" value="1"/>
</dbReference>
<protein>
    <submittedName>
        <fullName evidence="5">Choline O-acetyltransferase</fullName>
    </submittedName>
</protein>
<dbReference type="InterPro" id="IPR000542">
    <property type="entry name" value="Carn_acyl_trans"/>
</dbReference>
<dbReference type="AlphaFoldDB" id="A0AA36AWX4"/>
<organism evidence="5 6">
    <name type="scientific">Octopus vulgaris</name>
    <name type="common">Common octopus</name>
    <dbReference type="NCBI Taxonomy" id="6645"/>
    <lineage>
        <taxon>Eukaryota</taxon>
        <taxon>Metazoa</taxon>
        <taxon>Spiralia</taxon>
        <taxon>Lophotrochozoa</taxon>
        <taxon>Mollusca</taxon>
        <taxon>Cephalopoda</taxon>
        <taxon>Coleoidea</taxon>
        <taxon>Octopodiformes</taxon>
        <taxon>Octopoda</taxon>
        <taxon>Incirrata</taxon>
        <taxon>Octopodidae</taxon>
        <taxon>Octopus</taxon>
    </lineage>
</organism>
<reference evidence="5" key="1">
    <citation type="submission" date="2023-08" db="EMBL/GenBank/DDBJ databases">
        <authorList>
            <person name="Alioto T."/>
            <person name="Alioto T."/>
            <person name="Gomez Garrido J."/>
        </authorList>
    </citation>
    <scope>NUCLEOTIDE SEQUENCE</scope>
</reference>
<dbReference type="SUPFAM" id="SSF52777">
    <property type="entry name" value="CoA-dependent acyltransferases"/>
    <property type="match status" value="1"/>
</dbReference>
<evidence type="ECO:0000256" key="1">
    <source>
        <dbReference type="ARBA" id="ARBA00005005"/>
    </source>
</evidence>
<dbReference type="PANTHER" id="PTHR22589:SF14">
    <property type="entry name" value="CHOLINE O-ACETYLTRANSFERASE"/>
    <property type="match status" value="1"/>
</dbReference>
<dbReference type="Pfam" id="PF00755">
    <property type="entry name" value="Carn_acyltransf"/>
    <property type="match status" value="1"/>
</dbReference>
<dbReference type="GO" id="GO:0045202">
    <property type="term" value="C:synapse"/>
    <property type="evidence" value="ECO:0007669"/>
    <property type="project" value="GOC"/>
</dbReference>
<dbReference type="GO" id="GO:0007274">
    <property type="term" value="P:neuromuscular synaptic transmission"/>
    <property type="evidence" value="ECO:0007669"/>
    <property type="project" value="TreeGrafter"/>
</dbReference>
<evidence type="ECO:0000313" key="5">
    <source>
        <dbReference type="EMBL" id="CAI9722742.1"/>
    </source>
</evidence>
<comment type="pathway">
    <text evidence="1">Lipid metabolism; fatty acid beta-oxidation.</text>
</comment>
<dbReference type="GO" id="GO:0005737">
    <property type="term" value="C:cytoplasm"/>
    <property type="evidence" value="ECO:0007669"/>
    <property type="project" value="TreeGrafter"/>
</dbReference>
<keyword evidence="2" id="KW-0808">Transferase</keyword>
<evidence type="ECO:0000259" key="4">
    <source>
        <dbReference type="Pfam" id="PF00755"/>
    </source>
</evidence>